<comment type="caution">
    <text evidence="2">The sequence shown here is derived from an EMBL/GenBank/DDBJ whole genome shotgun (WGS) entry which is preliminary data.</text>
</comment>
<dbReference type="PANTHER" id="PTHR35006">
    <property type="entry name" value="GLYOXALASE FAMILY PROTEIN (AFU_ORTHOLOGUE AFUA_5G14830)"/>
    <property type="match status" value="1"/>
</dbReference>
<evidence type="ECO:0000313" key="3">
    <source>
        <dbReference type="Proteomes" id="UP000288215"/>
    </source>
</evidence>
<dbReference type="EMBL" id="RXGA01000003">
    <property type="protein sequence ID" value="RWX73476.1"/>
    <property type="molecule type" value="Genomic_DNA"/>
</dbReference>
<dbReference type="Pfam" id="PF00903">
    <property type="entry name" value="Glyoxalase"/>
    <property type="match status" value="1"/>
</dbReference>
<accession>A0A3S3VFJ4</accession>
<dbReference type="PROSITE" id="PS51819">
    <property type="entry name" value="VOC"/>
    <property type="match status" value="1"/>
</dbReference>
<feature type="domain" description="VOC" evidence="1">
    <location>
        <begin position="6"/>
        <end position="134"/>
    </location>
</feature>
<dbReference type="InterPro" id="IPR029068">
    <property type="entry name" value="Glyas_Bleomycin-R_OHBP_Dase"/>
</dbReference>
<evidence type="ECO:0000259" key="1">
    <source>
        <dbReference type="PROSITE" id="PS51819"/>
    </source>
</evidence>
<dbReference type="InterPro" id="IPR037523">
    <property type="entry name" value="VOC_core"/>
</dbReference>
<reference evidence="2 3" key="1">
    <citation type="submission" date="2018-12" db="EMBL/GenBank/DDBJ databases">
        <title>The complete genome of the methanogenic archaea of the candidate phylum Verstraetearchaeota, obtained from the metagenome of underground thermal water.</title>
        <authorList>
            <person name="Kadnikov V.V."/>
            <person name="Mardanov A.V."/>
            <person name="Beletsky A.V."/>
            <person name="Karnachuk O.V."/>
            <person name="Ravin N.V."/>
        </authorList>
    </citation>
    <scope>NUCLEOTIDE SEQUENCE [LARGE SCALE GENOMIC DNA]</scope>
    <source>
        <strain evidence="2">Ch88</strain>
    </source>
</reference>
<dbReference type="Proteomes" id="UP000288215">
    <property type="component" value="Unassembled WGS sequence"/>
</dbReference>
<sequence length="139" mass="15140">MAITARIGHIGIEVSDVAASRKFYDALLGSLGFRLVGESGEHAGYSDGSTQIWIARSTPRRVSRLPPSGDEEVVSDHVAFLVEGRGSVDRVSSEMEKNGFEPLFPPEAHPEFVEGYYAASFEDPDHCVIEVYAIDPKKG</sequence>
<protein>
    <recommendedName>
        <fullName evidence="1">VOC domain-containing protein</fullName>
    </recommendedName>
</protein>
<dbReference type="AlphaFoldDB" id="A0A3S3VFJ4"/>
<dbReference type="InterPro" id="IPR004360">
    <property type="entry name" value="Glyas_Fos-R_dOase_dom"/>
</dbReference>
<proteinExistence type="predicted"/>
<dbReference type="Gene3D" id="3.10.180.10">
    <property type="entry name" value="2,3-Dihydroxybiphenyl 1,2-Dioxygenase, domain 1"/>
    <property type="match status" value="1"/>
</dbReference>
<dbReference type="SUPFAM" id="SSF54593">
    <property type="entry name" value="Glyoxalase/Bleomycin resistance protein/Dihydroxybiphenyl dioxygenase"/>
    <property type="match status" value="1"/>
</dbReference>
<name>A0A3S3VFJ4_METS7</name>
<evidence type="ECO:0000313" key="2">
    <source>
        <dbReference type="EMBL" id="RWX73476.1"/>
    </source>
</evidence>
<gene>
    <name evidence="2" type="ORF">Metus_1450</name>
</gene>
<organism evidence="2 3">
    <name type="scientific">Methanosuratincola subterraneus</name>
    <dbReference type="NCBI Taxonomy" id="2593994"/>
    <lineage>
        <taxon>Archaea</taxon>
        <taxon>Thermoproteota</taxon>
        <taxon>Methanosuratincolia</taxon>
        <taxon>Candidatus Methanomethylicales</taxon>
        <taxon>Candidatus Methanomethylicaceae</taxon>
        <taxon>Candidatus Methanosuratincola (ex Vanwonterghem et al. 2016)</taxon>
    </lineage>
</organism>
<dbReference type="PANTHER" id="PTHR35006:SF2">
    <property type="entry name" value="GLYOXALASE FAMILY PROTEIN (AFU_ORTHOLOGUE AFUA_5G14830)"/>
    <property type="match status" value="1"/>
</dbReference>